<keyword evidence="2" id="KW-1185">Reference proteome</keyword>
<evidence type="ECO:0000313" key="2">
    <source>
        <dbReference type="Proteomes" id="UP000266067"/>
    </source>
</evidence>
<organism evidence="1 2">
    <name type="scientific">Flagellimonas lutimaris</name>
    <dbReference type="NCBI Taxonomy" id="475082"/>
    <lineage>
        <taxon>Bacteria</taxon>
        <taxon>Pseudomonadati</taxon>
        <taxon>Bacteroidota</taxon>
        <taxon>Flavobacteriia</taxon>
        <taxon>Flavobacteriales</taxon>
        <taxon>Flavobacteriaceae</taxon>
        <taxon>Flagellimonas</taxon>
    </lineage>
</organism>
<dbReference type="OrthoDB" id="9779930at2"/>
<comment type="caution">
    <text evidence="1">The sequence shown here is derived from an EMBL/GenBank/DDBJ whole genome shotgun (WGS) entry which is preliminary data.</text>
</comment>
<dbReference type="AlphaFoldDB" id="A0A3A1N851"/>
<sequence length="43" mass="5131">MYISWREGDNFWTKVLTDLNNRGLKHILIDGADNLRLGYRCDF</sequence>
<protein>
    <submittedName>
        <fullName evidence="1">Uncharacterized protein</fullName>
    </submittedName>
</protein>
<evidence type="ECO:0000313" key="1">
    <source>
        <dbReference type="EMBL" id="RIV31654.1"/>
    </source>
</evidence>
<name>A0A3A1N851_9FLAO</name>
<dbReference type="Proteomes" id="UP000266067">
    <property type="component" value="Unassembled WGS sequence"/>
</dbReference>
<reference evidence="1 2" key="1">
    <citation type="submission" date="2018-08" db="EMBL/GenBank/DDBJ databases">
        <title>Proposal of Muricauda 72 sp.nov. and Muricauda NH166 sp.nov., isolated from seawater.</title>
        <authorList>
            <person name="Cheng H."/>
            <person name="Wu Y.-H."/>
            <person name="Guo L.-L."/>
            <person name="Xu X.-W."/>
        </authorList>
    </citation>
    <scope>NUCLEOTIDE SEQUENCE [LARGE SCALE GENOMIC DNA]</scope>
    <source>
        <strain evidence="1 2">KCTC 22173</strain>
    </source>
</reference>
<proteinExistence type="predicted"/>
<gene>
    <name evidence="1" type="ORF">D2V08_12920</name>
</gene>
<accession>A0A3A1N851</accession>
<dbReference type="EMBL" id="QXFH01000075">
    <property type="protein sequence ID" value="RIV31654.1"/>
    <property type="molecule type" value="Genomic_DNA"/>
</dbReference>